<name>E1QQB9_VULDI</name>
<dbReference type="HOGENOM" id="CLU_197260_0_0_2"/>
<protein>
    <submittedName>
        <fullName evidence="1">Uncharacterized protein</fullName>
    </submittedName>
</protein>
<dbReference type="eggNOG" id="arCOG05539">
    <property type="taxonomic scope" value="Archaea"/>
</dbReference>
<evidence type="ECO:0000313" key="2">
    <source>
        <dbReference type="Proteomes" id="UP000006681"/>
    </source>
</evidence>
<dbReference type="AlphaFoldDB" id="E1QQB9"/>
<gene>
    <name evidence="1" type="ordered locus">Vdis_2238</name>
</gene>
<reference evidence="1 2" key="1">
    <citation type="journal article" date="2010" name="Stand. Genomic Sci.">
        <title>Complete genome sequence of Vulcanisaeta distributa type strain (IC-017).</title>
        <authorList>
            <person name="Mavromatis K."/>
            <person name="Sikorski J."/>
            <person name="Pabst E."/>
            <person name="Teshima H."/>
            <person name="Lapidus A."/>
            <person name="Lucas S."/>
            <person name="Nolan M."/>
            <person name="Glavina Del Rio T."/>
            <person name="Cheng J.F."/>
            <person name="Bruce D."/>
            <person name="Goodwin L."/>
            <person name="Pitluck S."/>
            <person name="Liolios K."/>
            <person name="Ivanova N."/>
            <person name="Mikhailova N."/>
            <person name="Pati A."/>
            <person name="Chen A."/>
            <person name="Palaniappan K."/>
            <person name="Land M."/>
            <person name="Hauser L."/>
            <person name="Chang Y.J."/>
            <person name="Jeffries C.D."/>
            <person name="Rohde M."/>
            <person name="Spring S."/>
            <person name="Goker M."/>
            <person name="Wirth R."/>
            <person name="Woyke T."/>
            <person name="Bristow J."/>
            <person name="Eisen J.A."/>
            <person name="Markowitz V."/>
            <person name="Hugenholtz P."/>
            <person name="Klenk H.P."/>
            <person name="Kyrpides N.C."/>
        </authorList>
    </citation>
    <scope>NUCLEOTIDE SEQUENCE [LARGE SCALE GENOMIC DNA]</scope>
    <source>
        <strain evidence="2">DSM 14429 / JCM 11212 / NBRC 100878 / IC-017</strain>
    </source>
</reference>
<reference evidence="2" key="2">
    <citation type="journal article" date="2010" name="Stand. Genomic Sci.">
        <title>Complete genome sequence of Vulcanisaeta distributa type strain (IC-017T).</title>
        <authorList>
            <person name="Mavromatis K."/>
            <person name="Sikorski J."/>
            <person name="Pabst E."/>
            <person name="Teshima H."/>
            <person name="Lapidus A."/>
            <person name="Lucas S."/>
            <person name="Nolan M."/>
            <person name="Glavina Del Rio T."/>
            <person name="Cheng J."/>
            <person name="Bruce D."/>
            <person name="Goodwin L."/>
            <person name="Pitluck S."/>
            <person name="Liolios K."/>
            <person name="Ivanova N."/>
            <person name="Mikhailova N."/>
            <person name="Pati A."/>
            <person name="Chen A."/>
            <person name="Palaniappan K."/>
            <person name="Land M."/>
            <person name="Hauser L."/>
            <person name="Chang Y."/>
            <person name="Jeffries C."/>
            <person name="Rohde M."/>
            <person name="Spring S."/>
            <person name="Goker M."/>
            <person name="Wirth R."/>
            <person name="Woyke T."/>
            <person name="Bristow J."/>
            <person name="Eisen J."/>
            <person name="Markowitz V."/>
            <person name="Hugenholtz P."/>
            <person name="Klenk H."/>
            <person name="Kyrpides N."/>
        </authorList>
    </citation>
    <scope>NUCLEOTIDE SEQUENCE [LARGE SCALE GENOMIC DNA]</scope>
    <source>
        <strain evidence="2">DSM 14429 / JCM 11212 / NBRC 100878 / IC-017</strain>
    </source>
</reference>
<keyword evidence="2" id="KW-1185">Reference proteome</keyword>
<dbReference type="STRING" id="572478.Vdis_2238"/>
<dbReference type="Proteomes" id="UP000006681">
    <property type="component" value="Chromosome"/>
</dbReference>
<proteinExistence type="predicted"/>
<accession>E1QQB9</accession>
<dbReference type="KEGG" id="vdi:Vdis_2238"/>
<organism evidence="1 2">
    <name type="scientific">Vulcanisaeta distributa (strain DSM 14429 / JCM 11212 / NBRC 100878 / IC-017)</name>
    <dbReference type="NCBI Taxonomy" id="572478"/>
    <lineage>
        <taxon>Archaea</taxon>
        <taxon>Thermoproteota</taxon>
        <taxon>Thermoprotei</taxon>
        <taxon>Thermoproteales</taxon>
        <taxon>Thermoproteaceae</taxon>
        <taxon>Vulcanisaeta</taxon>
    </lineage>
</organism>
<evidence type="ECO:0000313" key="1">
    <source>
        <dbReference type="EMBL" id="ADN51606.1"/>
    </source>
</evidence>
<dbReference type="EMBL" id="CP002100">
    <property type="protein sequence ID" value="ADN51606.1"/>
    <property type="molecule type" value="Genomic_DNA"/>
</dbReference>
<sequence>MPVARVKGLNVGRRKDPEGNYVVAMDLETYELLRQSINKLGLNTEFMGNAVVVRDKSWSRISRLVNIARELGINVNED</sequence>